<sequence length="148" mass="16462">MKNLLFFTLILFGILSSCNKKESCKDPNALNSEITGGDNSICRYTNVIFYAGSNRVGGNGDILDKIEVYRIFIDQEELVGTISDLKEFTDAPIGCANSLNSIRYELNTSTDIRFTTKYYYKNATAENGGTHIFKAASDQECIVQNLTL</sequence>
<evidence type="ECO:0000313" key="2">
    <source>
        <dbReference type="Proteomes" id="UP000678679"/>
    </source>
</evidence>
<keyword evidence="2" id="KW-1185">Reference proteome</keyword>
<dbReference type="KEGG" id="fya:KMW28_21465"/>
<evidence type="ECO:0000313" key="1">
    <source>
        <dbReference type="EMBL" id="QWG04994.1"/>
    </source>
</evidence>
<organism evidence="1 2">
    <name type="scientific">Flammeovirga yaeyamensis</name>
    <dbReference type="NCBI Taxonomy" id="367791"/>
    <lineage>
        <taxon>Bacteria</taxon>
        <taxon>Pseudomonadati</taxon>
        <taxon>Bacteroidota</taxon>
        <taxon>Cytophagia</taxon>
        <taxon>Cytophagales</taxon>
        <taxon>Flammeovirgaceae</taxon>
        <taxon>Flammeovirga</taxon>
    </lineage>
</organism>
<dbReference type="Proteomes" id="UP000678679">
    <property type="component" value="Chromosome 2"/>
</dbReference>
<evidence type="ECO:0008006" key="3">
    <source>
        <dbReference type="Google" id="ProtNLM"/>
    </source>
</evidence>
<dbReference type="RefSeq" id="WP_169662318.1">
    <property type="nucleotide sequence ID" value="NZ_CP076133.1"/>
</dbReference>
<dbReference type="EMBL" id="CP076133">
    <property type="protein sequence ID" value="QWG04994.1"/>
    <property type="molecule type" value="Genomic_DNA"/>
</dbReference>
<name>A0AAX1NBP1_9BACT</name>
<dbReference type="PROSITE" id="PS51257">
    <property type="entry name" value="PROKAR_LIPOPROTEIN"/>
    <property type="match status" value="1"/>
</dbReference>
<proteinExistence type="predicted"/>
<dbReference type="AlphaFoldDB" id="A0AAX1NBP1"/>
<gene>
    <name evidence="1" type="ORF">KMW28_21465</name>
</gene>
<protein>
    <recommendedName>
        <fullName evidence="3">Lipoprotein</fullName>
    </recommendedName>
</protein>
<reference evidence="1 2" key="1">
    <citation type="submission" date="2021-05" db="EMBL/GenBank/DDBJ databases">
        <title>Comparative genomic studies on the polysaccharide-degrading batcterial strains of the Flammeovirga genus.</title>
        <authorList>
            <person name="Zewei F."/>
            <person name="Zheng Z."/>
            <person name="Yu L."/>
            <person name="Ruyue G."/>
            <person name="Yanhong M."/>
            <person name="Yuanyuan C."/>
            <person name="Jingyan G."/>
            <person name="Wenjun H."/>
        </authorList>
    </citation>
    <scope>NUCLEOTIDE SEQUENCE [LARGE SCALE GENOMIC DNA]</scope>
    <source>
        <strain evidence="1 2">NBRC:100898</strain>
    </source>
</reference>
<accession>A0AAX1NBP1</accession>